<gene>
    <name evidence="1" type="ORF">OY187_22045</name>
</gene>
<dbReference type="RefSeq" id="WP_268787253.1">
    <property type="nucleotide sequence ID" value="NZ_JAPQYE010000011.1"/>
</dbReference>
<proteinExistence type="predicted"/>
<accession>A0ABT4HKK2</accession>
<evidence type="ECO:0000313" key="1">
    <source>
        <dbReference type="EMBL" id="MCZ0730738.1"/>
    </source>
</evidence>
<organism evidence="1 2">
    <name type="scientific">Mycolicibacterium iranicum</name>
    <name type="common">Mycobacterium iranicum</name>
    <dbReference type="NCBI Taxonomy" id="912594"/>
    <lineage>
        <taxon>Bacteria</taxon>
        <taxon>Bacillati</taxon>
        <taxon>Actinomycetota</taxon>
        <taxon>Actinomycetes</taxon>
        <taxon>Mycobacteriales</taxon>
        <taxon>Mycobacteriaceae</taxon>
        <taxon>Mycolicibacterium</taxon>
    </lineage>
</organism>
<dbReference type="Proteomes" id="UP001084650">
    <property type="component" value="Unassembled WGS sequence"/>
</dbReference>
<keyword evidence="2" id="KW-1185">Reference proteome</keyword>
<reference evidence="1" key="1">
    <citation type="submission" date="2022-12" db="EMBL/GenBank/DDBJ databases">
        <title>Whole genome sequence of Mycolicibacterium iranicum strain SBH312.</title>
        <authorList>
            <person name="Jani J."/>
            <person name="Arifin Mustapha Z."/>
            <person name="Ahmed K."/>
            <person name="Kai Ling C."/>
        </authorList>
    </citation>
    <scope>NUCLEOTIDE SEQUENCE</scope>
    <source>
        <strain evidence="1">SBH312</strain>
    </source>
</reference>
<sequence>MRAISEPGKLIEAIAPVLGFPPRESLVLVTVVGGSLGCVLRADLADVRADGVTMMVGAQPVWAADGVVAVVVSEDQAHCAMCGEEIKAWMRELDAALQKCGTELLSVLAIDRIEAGGQWHCADGCGVSGTLGDPMASEIAAIRVASGQRLYRSRSEVKALIAVDPVRVRAVASILESVESAVAGQVDVAEAVRAATSVASRLAAGAAIADAELAAVGATLTDIAVRDQLFALAGTATAAAAEDLWTVLARVLPGAWRAEALALLAVSAYVRGDGVLAGVAVDAALSEAPTHRMAAMLRMSLEAGLEPDKIRQVVAQVRPAPMR</sequence>
<evidence type="ECO:0000313" key="2">
    <source>
        <dbReference type="Proteomes" id="UP001084650"/>
    </source>
</evidence>
<protein>
    <submittedName>
        <fullName evidence="1">DUF4192 domain-containing protein</fullName>
    </submittedName>
</protein>
<dbReference type="EMBL" id="JAPQYE010000011">
    <property type="protein sequence ID" value="MCZ0730738.1"/>
    <property type="molecule type" value="Genomic_DNA"/>
</dbReference>
<dbReference type="InterPro" id="IPR025447">
    <property type="entry name" value="DUF4192"/>
</dbReference>
<name>A0ABT4HKK2_MYCIR</name>
<comment type="caution">
    <text evidence="1">The sequence shown here is derived from an EMBL/GenBank/DDBJ whole genome shotgun (WGS) entry which is preliminary data.</text>
</comment>
<dbReference type="Pfam" id="PF13830">
    <property type="entry name" value="DUF4192"/>
    <property type="match status" value="1"/>
</dbReference>